<organism evidence="1 2">
    <name type="scientific">Sulfurisoma sediminicola</name>
    <dbReference type="NCBI Taxonomy" id="1381557"/>
    <lineage>
        <taxon>Bacteria</taxon>
        <taxon>Pseudomonadati</taxon>
        <taxon>Pseudomonadota</taxon>
        <taxon>Betaproteobacteria</taxon>
        <taxon>Nitrosomonadales</taxon>
        <taxon>Sterolibacteriaceae</taxon>
        <taxon>Sulfurisoma</taxon>
    </lineage>
</organism>
<protein>
    <submittedName>
        <fullName evidence="1">Uncharacterized protein</fullName>
    </submittedName>
</protein>
<evidence type="ECO:0000313" key="2">
    <source>
        <dbReference type="Proteomes" id="UP000268908"/>
    </source>
</evidence>
<keyword evidence="2" id="KW-1185">Reference proteome</keyword>
<dbReference type="AlphaFoldDB" id="A0A497XCY9"/>
<dbReference type="RefSeq" id="WP_121240764.1">
    <property type="nucleotide sequence ID" value="NZ_BHVV01000006.1"/>
</dbReference>
<comment type="caution">
    <text evidence="1">The sequence shown here is derived from an EMBL/GenBank/DDBJ whole genome shotgun (WGS) entry which is preliminary data.</text>
</comment>
<evidence type="ECO:0000313" key="1">
    <source>
        <dbReference type="EMBL" id="RLJ64594.1"/>
    </source>
</evidence>
<proteinExistence type="predicted"/>
<dbReference type="Proteomes" id="UP000268908">
    <property type="component" value="Unassembled WGS sequence"/>
</dbReference>
<sequence length="245" mass="27004">MALIHDKQEREQRQAAKRRALLRWLRVEIFTRPGIAGDVMGITSARAVRKTVAAMARDGLVVTYTLALGSGVKLALIGITAHGQGMAFDPAIDDGPESKYFEPSRVPVSVLAHALDLQRLRLAAERAGWHGWRYGDREAKWQKGQSRPDAIVTTAAGEIVGVECERTIKTLKRYEVVIADRLQAIKAGKFTRVLYTSPTPEIAAAVAAMFAKVEAVPVAGQRVKLEQRHRDAFRFTDYPSFVVAA</sequence>
<name>A0A497XCY9_9PROT</name>
<dbReference type="NCBIfam" id="NF041423">
    <property type="entry name" value="MobC_subf"/>
    <property type="match status" value="1"/>
</dbReference>
<accession>A0A497XCY9</accession>
<gene>
    <name evidence="1" type="ORF">DFR35_1235</name>
</gene>
<reference evidence="1 2" key="1">
    <citation type="submission" date="2018-10" db="EMBL/GenBank/DDBJ databases">
        <title>Genomic Encyclopedia of Type Strains, Phase IV (KMG-IV): sequencing the most valuable type-strain genomes for metagenomic binning, comparative biology and taxonomic classification.</title>
        <authorList>
            <person name="Goeker M."/>
        </authorList>
    </citation>
    <scope>NUCLEOTIDE SEQUENCE [LARGE SCALE GENOMIC DNA]</scope>
    <source>
        <strain evidence="1 2">DSM 26916</strain>
    </source>
</reference>
<dbReference type="EMBL" id="RCCI01000005">
    <property type="protein sequence ID" value="RLJ64594.1"/>
    <property type="molecule type" value="Genomic_DNA"/>
</dbReference>
<dbReference type="OrthoDB" id="9152473at2"/>